<dbReference type="HAMAP" id="MF_00265">
    <property type="entry name" value="VapC_Nob1"/>
    <property type="match status" value="1"/>
</dbReference>
<dbReference type="InterPro" id="IPR029060">
    <property type="entry name" value="PIN-like_dom_sf"/>
</dbReference>
<evidence type="ECO:0000259" key="9">
    <source>
        <dbReference type="Pfam" id="PF01850"/>
    </source>
</evidence>
<dbReference type="Gene3D" id="3.40.50.1010">
    <property type="entry name" value="5'-nuclease"/>
    <property type="match status" value="1"/>
</dbReference>
<keyword evidence="6 8" id="KW-0460">Magnesium</keyword>
<keyword evidence="2 8" id="KW-1277">Toxin-antitoxin system</keyword>
<evidence type="ECO:0000256" key="3">
    <source>
        <dbReference type="ARBA" id="ARBA00022722"/>
    </source>
</evidence>
<comment type="cofactor">
    <cofactor evidence="1 8">
        <name>Mg(2+)</name>
        <dbReference type="ChEBI" id="CHEBI:18420"/>
    </cofactor>
</comment>
<evidence type="ECO:0000256" key="5">
    <source>
        <dbReference type="ARBA" id="ARBA00022801"/>
    </source>
</evidence>
<keyword evidence="11" id="KW-1185">Reference proteome</keyword>
<dbReference type="InterPro" id="IPR050556">
    <property type="entry name" value="Type_II_TA_system_RNase"/>
</dbReference>
<keyword evidence="5 8" id="KW-0378">Hydrolase</keyword>
<evidence type="ECO:0000256" key="1">
    <source>
        <dbReference type="ARBA" id="ARBA00001946"/>
    </source>
</evidence>
<reference evidence="10 11" key="1">
    <citation type="submission" date="2015-07" db="EMBL/GenBank/DDBJ databases">
        <title>Draft genome of Enhydrobacter aerosaccus.</title>
        <authorList>
            <person name="Wang X."/>
        </authorList>
    </citation>
    <scope>NUCLEOTIDE SEQUENCE [LARGE SCALE GENOMIC DNA]</scope>
    <source>
        <strain evidence="10 11">CGMCC9176</strain>
    </source>
</reference>
<evidence type="ECO:0000256" key="7">
    <source>
        <dbReference type="ARBA" id="ARBA00038093"/>
    </source>
</evidence>
<dbReference type="EMBL" id="LGSW01000008">
    <property type="protein sequence ID" value="KND21575.1"/>
    <property type="molecule type" value="Genomic_DNA"/>
</dbReference>
<protein>
    <recommendedName>
        <fullName evidence="8">Ribonuclease VapC</fullName>
        <shortName evidence="8">RNase VapC</shortName>
        <ecNumber evidence="8">3.1.-.-</ecNumber>
    </recommendedName>
    <alternativeName>
        <fullName evidence="8">Toxin VapC</fullName>
    </alternativeName>
</protein>
<accession>A0ABR5IKG8</accession>
<evidence type="ECO:0000313" key="10">
    <source>
        <dbReference type="EMBL" id="KND21575.1"/>
    </source>
</evidence>
<dbReference type="InterPro" id="IPR022907">
    <property type="entry name" value="VapC_family"/>
</dbReference>
<proteinExistence type="inferred from homology"/>
<evidence type="ECO:0000256" key="2">
    <source>
        <dbReference type="ARBA" id="ARBA00022649"/>
    </source>
</evidence>
<dbReference type="PANTHER" id="PTHR33653:SF1">
    <property type="entry name" value="RIBONUCLEASE VAPC2"/>
    <property type="match status" value="1"/>
</dbReference>
<evidence type="ECO:0000256" key="4">
    <source>
        <dbReference type="ARBA" id="ARBA00022723"/>
    </source>
</evidence>
<keyword evidence="3 8" id="KW-0540">Nuclease</keyword>
<evidence type="ECO:0000256" key="8">
    <source>
        <dbReference type="HAMAP-Rule" id="MF_00265"/>
    </source>
</evidence>
<feature type="domain" description="PIN" evidence="9">
    <location>
        <begin position="3"/>
        <end position="123"/>
    </location>
</feature>
<dbReference type="Proteomes" id="UP000053900">
    <property type="component" value="Unassembled WGS sequence"/>
</dbReference>
<name>A0ABR5IKG8_9HYPH</name>
<evidence type="ECO:0000313" key="11">
    <source>
        <dbReference type="Proteomes" id="UP000053900"/>
    </source>
</evidence>
<dbReference type="InterPro" id="IPR002716">
    <property type="entry name" value="PIN_dom"/>
</dbReference>
<keyword evidence="8" id="KW-0800">Toxin</keyword>
<dbReference type="PANTHER" id="PTHR33653">
    <property type="entry name" value="RIBONUCLEASE VAPC2"/>
    <property type="match status" value="1"/>
</dbReference>
<comment type="caution">
    <text evidence="10">The sequence shown here is derived from an EMBL/GenBank/DDBJ whole genome shotgun (WGS) entry which is preliminary data.</text>
</comment>
<gene>
    <name evidence="8" type="primary">vapC</name>
    <name evidence="10" type="ORF">AFK20_09435</name>
</gene>
<comment type="similarity">
    <text evidence="7 8">Belongs to the PINc/VapC protein family.</text>
</comment>
<comment type="function">
    <text evidence="8">Toxic component of a toxin-antitoxin (TA) system. An RNase.</text>
</comment>
<sequence length="131" mass="14824">MKYLLDTNTFIYYFKGFGNVKARLLVCQPSEIVLSSVVYYELQVGILKSTSPQKRIAQLAILKNQVSWVDFDEKSAQATAQIRVDLERIGKPIGSYDVQIAGMAVANDFILVTHNTGEFGRVNDLKLEDWF</sequence>
<feature type="binding site" evidence="8">
    <location>
        <position position="6"/>
    </location>
    <ligand>
        <name>Mg(2+)</name>
        <dbReference type="ChEBI" id="CHEBI:18420"/>
    </ligand>
</feature>
<organism evidence="10 11">
    <name type="scientific">Enhydrobacter aerosaccus</name>
    <dbReference type="NCBI Taxonomy" id="225324"/>
    <lineage>
        <taxon>Bacteria</taxon>
        <taxon>Pseudomonadati</taxon>
        <taxon>Pseudomonadota</taxon>
        <taxon>Alphaproteobacteria</taxon>
        <taxon>Hyphomicrobiales</taxon>
        <taxon>Enhydrobacter</taxon>
    </lineage>
</organism>
<dbReference type="Pfam" id="PF01850">
    <property type="entry name" value="PIN"/>
    <property type="match status" value="1"/>
</dbReference>
<dbReference type="EC" id="3.1.-.-" evidence="8"/>
<dbReference type="SUPFAM" id="SSF88723">
    <property type="entry name" value="PIN domain-like"/>
    <property type="match status" value="1"/>
</dbReference>
<keyword evidence="4 8" id="KW-0479">Metal-binding</keyword>
<dbReference type="CDD" id="cd18745">
    <property type="entry name" value="PIN_VapC4-5_FitB-like"/>
    <property type="match status" value="1"/>
</dbReference>
<evidence type="ECO:0000256" key="6">
    <source>
        <dbReference type="ARBA" id="ARBA00022842"/>
    </source>
</evidence>
<feature type="binding site" evidence="8">
    <location>
        <position position="97"/>
    </location>
    <ligand>
        <name>Mg(2+)</name>
        <dbReference type="ChEBI" id="CHEBI:18420"/>
    </ligand>
</feature>